<sequence length="78" mass="8818">MTPDCKGDYLPAGDYQGKPYYRRTDGAWLIWWEGIESWCLSDELGMAETEHWIGEHMDVEGDYDPTMGAVGVATVTEI</sequence>
<organism evidence="1">
    <name type="scientific">marine sediment metagenome</name>
    <dbReference type="NCBI Taxonomy" id="412755"/>
    <lineage>
        <taxon>unclassified sequences</taxon>
        <taxon>metagenomes</taxon>
        <taxon>ecological metagenomes</taxon>
    </lineage>
</organism>
<comment type="caution">
    <text evidence="1">The sequence shown here is derived from an EMBL/GenBank/DDBJ whole genome shotgun (WGS) entry which is preliminary data.</text>
</comment>
<dbReference type="AlphaFoldDB" id="X1S1F7"/>
<reference evidence="1" key="1">
    <citation type="journal article" date="2014" name="Front. Microbiol.">
        <title>High frequency of phylogenetically diverse reductive dehalogenase-homologous genes in deep subseafloor sedimentary metagenomes.</title>
        <authorList>
            <person name="Kawai M."/>
            <person name="Futagami T."/>
            <person name="Toyoda A."/>
            <person name="Takaki Y."/>
            <person name="Nishi S."/>
            <person name="Hori S."/>
            <person name="Arai W."/>
            <person name="Tsubouchi T."/>
            <person name="Morono Y."/>
            <person name="Uchiyama I."/>
            <person name="Ito T."/>
            <person name="Fujiyama A."/>
            <person name="Inagaki F."/>
            <person name="Takami H."/>
        </authorList>
    </citation>
    <scope>NUCLEOTIDE SEQUENCE</scope>
    <source>
        <strain evidence="1">Expedition CK06-06</strain>
    </source>
</reference>
<proteinExistence type="predicted"/>
<accession>X1S1F7</accession>
<name>X1S1F7_9ZZZZ</name>
<gene>
    <name evidence="1" type="ORF">S12H4_00524</name>
</gene>
<evidence type="ECO:0000313" key="1">
    <source>
        <dbReference type="EMBL" id="GAI69285.1"/>
    </source>
</evidence>
<dbReference type="EMBL" id="BARW01000064">
    <property type="protein sequence ID" value="GAI69285.1"/>
    <property type="molecule type" value="Genomic_DNA"/>
</dbReference>
<protein>
    <submittedName>
        <fullName evidence="1">Uncharacterized protein</fullName>
    </submittedName>
</protein>